<dbReference type="InterPro" id="IPR016032">
    <property type="entry name" value="Sig_transdc_resp-reg_C-effctor"/>
</dbReference>
<dbReference type="SUPFAM" id="SSF46894">
    <property type="entry name" value="C-terminal effector domain of the bipartite response regulators"/>
    <property type="match status" value="1"/>
</dbReference>
<reference evidence="5" key="1">
    <citation type="submission" date="2022-11" db="EMBL/GenBank/DDBJ databases">
        <authorList>
            <person name="Mo P."/>
        </authorList>
    </citation>
    <scope>NUCLEOTIDE SEQUENCE</scope>
    <source>
        <strain evidence="5">HUAS 11-8</strain>
    </source>
</reference>
<evidence type="ECO:0000313" key="6">
    <source>
        <dbReference type="Proteomes" id="UP001163203"/>
    </source>
</evidence>
<keyword evidence="1" id="KW-0805">Transcription regulation</keyword>
<dbReference type="PANTHER" id="PTHR44688:SF16">
    <property type="entry name" value="DNA-BINDING TRANSCRIPTIONAL ACTIVATOR DEVR_DOSR"/>
    <property type="match status" value="1"/>
</dbReference>
<keyword evidence="3" id="KW-0804">Transcription</keyword>
<organism evidence="5 6">
    <name type="scientific">Amycolatopsis cynarae</name>
    <dbReference type="NCBI Taxonomy" id="2995223"/>
    <lineage>
        <taxon>Bacteria</taxon>
        <taxon>Bacillati</taxon>
        <taxon>Actinomycetota</taxon>
        <taxon>Actinomycetes</taxon>
        <taxon>Pseudonocardiales</taxon>
        <taxon>Pseudonocardiaceae</taxon>
        <taxon>Amycolatopsis</taxon>
    </lineage>
</organism>
<evidence type="ECO:0000313" key="5">
    <source>
        <dbReference type="EMBL" id="WAL63969.1"/>
    </source>
</evidence>
<keyword evidence="6" id="KW-1185">Reference proteome</keyword>
<sequence>MIRETASPPQPAVDTRGLRYAGNRPDHRAFLEAVCAASARLRWLGTANSGFRAAVETPRPDIVVIDWRSAKPLSSCLAARRALPAAAIFLLLHGEDDIHPDLWPELARTTTGLLTCAAQPATMAGVLAASTEVAEALGAARRRLPAAPPPVELTDLEEAVLRHAADGRTAAETAAKLGISSADVQSVLRGLKKRLGARSRAHAVALAIRAGHLPVP</sequence>
<accession>A0ABY7AXP9</accession>
<protein>
    <submittedName>
        <fullName evidence="5">LuxR C-terminal-related transcriptional regulator</fullName>
    </submittedName>
</protein>
<gene>
    <name evidence="5" type="ORF">ORV05_23630</name>
</gene>
<evidence type="ECO:0000259" key="4">
    <source>
        <dbReference type="PROSITE" id="PS50043"/>
    </source>
</evidence>
<dbReference type="PANTHER" id="PTHR44688">
    <property type="entry name" value="DNA-BINDING TRANSCRIPTIONAL ACTIVATOR DEVR_DOSR"/>
    <property type="match status" value="1"/>
</dbReference>
<evidence type="ECO:0000256" key="3">
    <source>
        <dbReference type="ARBA" id="ARBA00023163"/>
    </source>
</evidence>
<dbReference type="PROSITE" id="PS50043">
    <property type="entry name" value="HTH_LUXR_2"/>
    <property type="match status" value="1"/>
</dbReference>
<feature type="domain" description="HTH luxR-type" evidence="4">
    <location>
        <begin position="146"/>
        <end position="211"/>
    </location>
</feature>
<dbReference type="Gene3D" id="1.10.10.10">
    <property type="entry name" value="Winged helix-like DNA-binding domain superfamily/Winged helix DNA-binding domain"/>
    <property type="match status" value="1"/>
</dbReference>
<evidence type="ECO:0000256" key="1">
    <source>
        <dbReference type="ARBA" id="ARBA00023015"/>
    </source>
</evidence>
<proteinExistence type="predicted"/>
<dbReference type="SMART" id="SM00421">
    <property type="entry name" value="HTH_LUXR"/>
    <property type="match status" value="1"/>
</dbReference>
<name>A0ABY7AXP9_9PSEU</name>
<dbReference type="EMBL" id="CP113836">
    <property type="protein sequence ID" value="WAL63969.1"/>
    <property type="molecule type" value="Genomic_DNA"/>
</dbReference>
<dbReference type="Proteomes" id="UP001163203">
    <property type="component" value="Chromosome"/>
</dbReference>
<dbReference type="Pfam" id="PF00196">
    <property type="entry name" value="GerE"/>
    <property type="match status" value="1"/>
</dbReference>
<dbReference type="RefSeq" id="WP_268754213.1">
    <property type="nucleotide sequence ID" value="NZ_CP113836.1"/>
</dbReference>
<evidence type="ECO:0000256" key="2">
    <source>
        <dbReference type="ARBA" id="ARBA00023125"/>
    </source>
</evidence>
<dbReference type="InterPro" id="IPR036388">
    <property type="entry name" value="WH-like_DNA-bd_sf"/>
</dbReference>
<dbReference type="CDD" id="cd06170">
    <property type="entry name" value="LuxR_C_like"/>
    <property type="match status" value="1"/>
</dbReference>
<keyword evidence="2" id="KW-0238">DNA-binding</keyword>
<dbReference type="InterPro" id="IPR000792">
    <property type="entry name" value="Tscrpt_reg_LuxR_C"/>
</dbReference>